<sequence>MKFGGYQRFYELFESVLSFFADEDVVRRGILELRQADIAYLADLCVSDRKVIKQHRISLRENANPTTNAIHYRKTGGERFSNGFLRLEGKKRKNQRLRVHPLSLVGSIDGPF</sequence>
<gene>
    <name evidence="1" type="ORF">M513_06479</name>
</gene>
<reference evidence="1 2" key="1">
    <citation type="journal article" date="2014" name="Nat. Genet.">
        <title>Genome and transcriptome of the porcine whipworm Trichuris suis.</title>
        <authorList>
            <person name="Jex A.R."/>
            <person name="Nejsum P."/>
            <person name="Schwarz E.M."/>
            <person name="Hu L."/>
            <person name="Young N.D."/>
            <person name="Hall R.S."/>
            <person name="Korhonen P.K."/>
            <person name="Liao S."/>
            <person name="Thamsborg S."/>
            <person name="Xia J."/>
            <person name="Xu P."/>
            <person name="Wang S."/>
            <person name="Scheerlinck J.P."/>
            <person name="Hofmann A."/>
            <person name="Sternberg P.W."/>
            <person name="Wang J."/>
            <person name="Gasser R.B."/>
        </authorList>
    </citation>
    <scope>NUCLEOTIDE SEQUENCE [LARGE SCALE GENOMIC DNA]</scope>
    <source>
        <strain evidence="1">DCEP-RM93M</strain>
    </source>
</reference>
<keyword evidence="2" id="KW-1185">Reference proteome</keyword>
<dbReference type="AlphaFoldDB" id="A0A085M5Y6"/>
<organism evidence="1 2">
    <name type="scientific">Trichuris suis</name>
    <name type="common">pig whipworm</name>
    <dbReference type="NCBI Taxonomy" id="68888"/>
    <lineage>
        <taxon>Eukaryota</taxon>
        <taxon>Metazoa</taxon>
        <taxon>Ecdysozoa</taxon>
        <taxon>Nematoda</taxon>
        <taxon>Enoplea</taxon>
        <taxon>Dorylaimia</taxon>
        <taxon>Trichinellida</taxon>
        <taxon>Trichuridae</taxon>
        <taxon>Trichuris</taxon>
    </lineage>
</organism>
<dbReference type="Proteomes" id="UP000030764">
    <property type="component" value="Unassembled WGS sequence"/>
</dbReference>
<accession>A0A085M5Y6</accession>
<protein>
    <submittedName>
        <fullName evidence="1">Uncharacterized protein</fullName>
    </submittedName>
</protein>
<evidence type="ECO:0000313" key="1">
    <source>
        <dbReference type="EMBL" id="KFD52632.1"/>
    </source>
</evidence>
<proteinExistence type="predicted"/>
<dbReference type="EMBL" id="KL363225">
    <property type="protein sequence ID" value="KFD52632.1"/>
    <property type="molecule type" value="Genomic_DNA"/>
</dbReference>
<evidence type="ECO:0000313" key="2">
    <source>
        <dbReference type="Proteomes" id="UP000030764"/>
    </source>
</evidence>
<name>A0A085M5Y6_9BILA</name>